<evidence type="ECO:0000259" key="2">
    <source>
        <dbReference type="Pfam" id="PF26079"/>
    </source>
</evidence>
<dbReference type="InterPro" id="IPR058531">
    <property type="entry name" value="Baseplate_J_M"/>
</dbReference>
<gene>
    <name evidence="3" type="ORF">CPT_Mica_012</name>
</gene>
<dbReference type="EMBL" id="MT701586">
    <property type="protein sequence ID" value="QPB08625.1"/>
    <property type="molecule type" value="Genomic_DNA"/>
</dbReference>
<feature type="domain" description="Baseplate J-like C-terminal" evidence="2">
    <location>
        <begin position="216"/>
        <end position="296"/>
    </location>
</feature>
<organism evidence="3 4">
    <name type="scientific">Burkholderia phage Mica</name>
    <dbReference type="NCBI Taxonomy" id="2767579"/>
    <lineage>
        <taxon>Viruses</taxon>
        <taxon>Duplodnaviria</taxon>
        <taxon>Heunggongvirae</taxon>
        <taxon>Uroviricota</taxon>
        <taxon>Caudoviricetes</taxon>
        <taxon>Micavirus</taxon>
        <taxon>Micavirus Mica</taxon>
    </lineage>
</organism>
<dbReference type="InterPro" id="IPR014507">
    <property type="entry name" value="Baseplate_assembly_J_pred"/>
</dbReference>
<accession>A0A873WKM0</accession>
<dbReference type="PIRSF" id="PIRSF020481">
    <property type="entry name" value="BAP"/>
    <property type="match status" value="1"/>
</dbReference>
<name>A0A873WKM0_9CAUD</name>
<evidence type="ECO:0000313" key="4">
    <source>
        <dbReference type="Proteomes" id="UP000663491"/>
    </source>
</evidence>
<keyword evidence="4" id="KW-1185">Reference proteome</keyword>
<dbReference type="InterPro" id="IPR052726">
    <property type="entry name" value="Phage_Baseplate_Hub"/>
</dbReference>
<dbReference type="PANTHER" id="PTHR35862">
    <property type="entry name" value="FELS-2 PROPHAGE PROTEIN"/>
    <property type="match status" value="1"/>
</dbReference>
<sequence>MAGAFTVVNLSQLPAPDAVEPLSFEIIFNAMLADLQARMQAAGQPFTALLESDPAYKILEVCAYRELLVRQRANEAVRAVMLAFAKGPDLDQIGANYNVPRLLITPADDTTIPPTPAVWESDDDYRARIPISLEGYTTAGSEGSYVFHGLSAGGTIKDISAVSPTPGQVTVYVLSRTGDGAASQEELDAVTAALNADTVRPMTDQVSVLSANIVTYTIDAELVLFDGPDANVVLQAAKDAAQAYAASVHRIGYDVALSGVYQALHQPGVDRVNLTNPAANLPAAIGQAYYCTAINVTVVPNG</sequence>
<proteinExistence type="predicted"/>
<dbReference type="InterPro" id="IPR058530">
    <property type="entry name" value="Baseplate_J-like_C"/>
</dbReference>
<feature type="domain" description="Baseplate J-like central" evidence="1">
    <location>
        <begin position="138"/>
        <end position="209"/>
    </location>
</feature>
<evidence type="ECO:0000313" key="3">
    <source>
        <dbReference type="EMBL" id="QPB08625.1"/>
    </source>
</evidence>
<protein>
    <submittedName>
        <fullName evidence="3">Baseplate protein</fullName>
    </submittedName>
</protein>
<dbReference type="Pfam" id="PF26078">
    <property type="entry name" value="Baseplate_J_M"/>
    <property type="match status" value="1"/>
</dbReference>
<evidence type="ECO:0000259" key="1">
    <source>
        <dbReference type="Pfam" id="PF26078"/>
    </source>
</evidence>
<dbReference type="Pfam" id="PF26079">
    <property type="entry name" value="Baseplate_J_C"/>
    <property type="match status" value="1"/>
</dbReference>
<reference evidence="3" key="1">
    <citation type="submission" date="2020-07" db="EMBL/GenBank/DDBJ databases">
        <title>Complete genome sequence of Burkholderia cenocepacia myophage Mica.</title>
        <authorList>
            <person name="Garcia J.A."/>
            <person name="Yao G.W."/>
            <person name="Guadalupe Vizoso-Pinto M."/>
            <person name="Gonzalez C."/>
            <person name="Liu M.L."/>
            <person name="Gill J."/>
        </authorList>
    </citation>
    <scope>NUCLEOTIDE SEQUENCE</scope>
</reference>
<dbReference type="PANTHER" id="PTHR35862:SF1">
    <property type="entry name" value="FELS-2 PROPHAGE PROTEIN"/>
    <property type="match status" value="1"/>
</dbReference>
<dbReference type="Proteomes" id="UP000663491">
    <property type="component" value="Segment"/>
</dbReference>